<sequence>MPTMAAITVKKADAVTNIVYDALAASGGDNSPAAWRQDTGAPAGLPVGLRNSFSLVSKWNGPKTARQLSFTFVLPYAVQDSTTTLYSAKDRVVLTGIVTMPVAIPSANLNEVAQGLNLLAATLVAQSVQAGYAPT</sequence>
<organism evidence="1">
    <name type="scientific">Leviviridae sp</name>
    <dbReference type="NCBI Taxonomy" id="2027243"/>
    <lineage>
        <taxon>Viruses</taxon>
        <taxon>Riboviria</taxon>
        <taxon>Orthornavirae</taxon>
        <taxon>Lenarviricota</taxon>
        <taxon>Leviviricetes</taxon>
        <taxon>Norzivirales</taxon>
        <taxon>Fiersviridae</taxon>
    </lineage>
</organism>
<protein>
    <recommendedName>
        <fullName evidence="2">Coat protein</fullName>
    </recommendedName>
</protein>
<proteinExistence type="predicted"/>
<gene>
    <name evidence="1" type="ORF">H4RhizoLitter21717_000002</name>
</gene>
<accession>A0A514D6B1</accession>
<dbReference type="EMBL" id="MN034650">
    <property type="protein sequence ID" value="QDH89163.1"/>
    <property type="molecule type" value="Genomic_RNA"/>
</dbReference>
<evidence type="ECO:0000313" key="1">
    <source>
        <dbReference type="EMBL" id="QDH89163.1"/>
    </source>
</evidence>
<evidence type="ECO:0008006" key="2">
    <source>
        <dbReference type="Google" id="ProtNLM"/>
    </source>
</evidence>
<name>A0A514D6B1_9VIRU</name>
<reference evidence="1" key="1">
    <citation type="submission" date="2019-05" db="EMBL/GenBank/DDBJ databases">
        <title>Metatranscriptomic reconstruction reveals RNA viruses with the potential to shape carbon cycling in soil.</title>
        <authorList>
            <person name="Starr E.P."/>
            <person name="Nuccio E."/>
            <person name="Pett-Ridge J."/>
            <person name="Banfield J.F."/>
            <person name="Firestone M.K."/>
        </authorList>
    </citation>
    <scope>NUCLEOTIDE SEQUENCE</scope>
    <source>
        <strain evidence="1">H4_Rhizo_Litter_21_scaffold_717</strain>
    </source>
</reference>